<reference evidence="8 9" key="1">
    <citation type="journal article" date="2024" name="Nat. Commun.">
        <title>Phylogenomics reveals the evolutionary origins of lichenization in chlorophyte algae.</title>
        <authorList>
            <person name="Puginier C."/>
            <person name="Libourel C."/>
            <person name="Otte J."/>
            <person name="Skaloud P."/>
            <person name="Haon M."/>
            <person name="Grisel S."/>
            <person name="Petersen M."/>
            <person name="Berrin J.G."/>
            <person name="Delaux P.M."/>
            <person name="Dal Grande F."/>
            <person name="Keller J."/>
        </authorList>
    </citation>
    <scope>NUCLEOTIDE SEQUENCE [LARGE SCALE GENOMIC DNA]</scope>
    <source>
        <strain evidence="8 9">SAG 2523</strain>
    </source>
</reference>
<comment type="similarity">
    <text evidence="2">Belongs to the DNA repair metallo-beta-lactamase (DRMBL) family.</text>
</comment>
<feature type="domain" description="Metallo-beta-lactamase" evidence="7">
    <location>
        <begin position="16"/>
        <end position="152"/>
    </location>
</feature>
<evidence type="ECO:0000259" key="7">
    <source>
        <dbReference type="Pfam" id="PF12706"/>
    </source>
</evidence>
<evidence type="ECO:0000256" key="2">
    <source>
        <dbReference type="ARBA" id="ARBA00010304"/>
    </source>
</evidence>
<dbReference type="GO" id="GO:0003684">
    <property type="term" value="F:damaged DNA binding"/>
    <property type="evidence" value="ECO:0007669"/>
    <property type="project" value="TreeGrafter"/>
</dbReference>
<dbReference type="PANTHER" id="PTHR23240">
    <property type="entry name" value="DNA CROSS-LINK REPAIR PROTEIN PSO2/SNM1-RELATED"/>
    <property type="match status" value="1"/>
</dbReference>
<keyword evidence="5" id="KW-0539">Nucleus</keyword>
<dbReference type="Pfam" id="PF07522">
    <property type="entry name" value="DRMBL"/>
    <property type="match status" value="1"/>
</dbReference>
<name>A0AAW1RHK5_9CHLO</name>
<dbReference type="Gene3D" id="3.40.50.12650">
    <property type="match status" value="1"/>
</dbReference>
<dbReference type="InterPro" id="IPR036866">
    <property type="entry name" value="RibonucZ/Hydroxyglut_hydro"/>
</dbReference>
<dbReference type="InterPro" id="IPR001279">
    <property type="entry name" value="Metallo-B-lactamas"/>
</dbReference>
<comment type="caution">
    <text evidence="8">The sequence shown here is derived from an EMBL/GenBank/DDBJ whole genome shotgun (WGS) entry which is preliminary data.</text>
</comment>
<evidence type="ECO:0000313" key="9">
    <source>
        <dbReference type="Proteomes" id="UP001485043"/>
    </source>
</evidence>
<organism evidence="8 9">
    <name type="scientific">Apatococcus fuscideae</name>
    <dbReference type="NCBI Taxonomy" id="2026836"/>
    <lineage>
        <taxon>Eukaryota</taxon>
        <taxon>Viridiplantae</taxon>
        <taxon>Chlorophyta</taxon>
        <taxon>core chlorophytes</taxon>
        <taxon>Trebouxiophyceae</taxon>
        <taxon>Chlorellales</taxon>
        <taxon>Chlorellaceae</taxon>
        <taxon>Apatococcus</taxon>
    </lineage>
</organism>
<evidence type="ECO:0000256" key="1">
    <source>
        <dbReference type="ARBA" id="ARBA00004123"/>
    </source>
</evidence>
<sequence length="458" mass="50244">MVDGFRFQNSRCQCHFLSHSHADHTTGLTKNFTGGLIYCSPVTAVLLRKDMGMPPERVVPLQLESPISIDGVTVTLIDANHCPGAVMFLFQIPARQGSPAQLILHTGDLRWHSGMAEHPALKGKPLDVLYLDTTYALPKHVHPPQDVAIAQIIDVMQKSYKEEPRTLFVVGAYHIGKERAFLGAAKALQWPVWVAPEKLRVLGMLDLPASDMALLTTREADARIHVVFMGQGLQPDALEKRMNSSGDWARVVAFRPTGWSYRKHGLETRRQGPVTIYGVPYSEHSSFPELRDCVKRLRPKRLIPTVNASNPTASRRVEDRFADLMDLSGDRSRLDMYFAAAQQSPTAADCGHACDLGSPDLELRSTKRRCLGHANSTLNHLEPPPAVQGGWKGPPNSLPVQERCAPIPNGLVPASPEWDQKPGSTGMEYPGLVLDPASLGTIHGVAGSQQQTTQSPPL</sequence>
<dbReference type="Pfam" id="PF12706">
    <property type="entry name" value="Lactamase_B_2"/>
    <property type="match status" value="1"/>
</dbReference>
<dbReference type="Proteomes" id="UP001485043">
    <property type="component" value="Unassembled WGS sequence"/>
</dbReference>
<dbReference type="EMBL" id="JALJOV010002207">
    <property type="protein sequence ID" value="KAK9832766.1"/>
    <property type="molecule type" value="Genomic_DNA"/>
</dbReference>
<evidence type="ECO:0000259" key="6">
    <source>
        <dbReference type="Pfam" id="PF07522"/>
    </source>
</evidence>
<keyword evidence="3" id="KW-0227">DNA damage</keyword>
<evidence type="ECO:0000313" key="8">
    <source>
        <dbReference type="EMBL" id="KAK9832766.1"/>
    </source>
</evidence>
<dbReference type="SUPFAM" id="SSF56281">
    <property type="entry name" value="Metallo-hydrolase/oxidoreductase"/>
    <property type="match status" value="1"/>
</dbReference>
<feature type="domain" description="DNA repair metallo-beta-lactamase" evidence="6">
    <location>
        <begin position="213"/>
        <end position="309"/>
    </location>
</feature>
<dbReference type="CDD" id="cd16273">
    <property type="entry name" value="SNM1A-1C-like_MBL-fold"/>
    <property type="match status" value="1"/>
</dbReference>
<keyword evidence="9" id="KW-1185">Reference proteome</keyword>
<comment type="subcellular location">
    <subcellularLocation>
        <location evidence="1">Nucleus</location>
    </subcellularLocation>
</comment>
<accession>A0AAW1RHK5</accession>
<dbReference type="GO" id="GO:0006303">
    <property type="term" value="P:double-strand break repair via nonhomologous end joining"/>
    <property type="evidence" value="ECO:0007669"/>
    <property type="project" value="TreeGrafter"/>
</dbReference>
<dbReference type="PANTHER" id="PTHR23240:SF35">
    <property type="entry name" value="DNA REPAIR METALLO-BETA-LACTAMASE FAMILY PROTEIN-RELATED"/>
    <property type="match status" value="1"/>
</dbReference>
<evidence type="ECO:0000256" key="4">
    <source>
        <dbReference type="ARBA" id="ARBA00023204"/>
    </source>
</evidence>
<proteinExistence type="inferred from homology"/>
<dbReference type="AlphaFoldDB" id="A0AAW1RHK5"/>
<dbReference type="InterPro" id="IPR011084">
    <property type="entry name" value="DRMBL"/>
</dbReference>
<keyword evidence="4" id="KW-0234">DNA repair</keyword>
<gene>
    <name evidence="8" type="ORF">WJX84_012067</name>
</gene>
<dbReference type="GO" id="GO:0036297">
    <property type="term" value="P:interstrand cross-link repair"/>
    <property type="evidence" value="ECO:0007669"/>
    <property type="project" value="TreeGrafter"/>
</dbReference>
<evidence type="ECO:0000256" key="5">
    <source>
        <dbReference type="ARBA" id="ARBA00023242"/>
    </source>
</evidence>
<dbReference type="GO" id="GO:0005634">
    <property type="term" value="C:nucleus"/>
    <property type="evidence" value="ECO:0007669"/>
    <property type="project" value="UniProtKB-SubCell"/>
</dbReference>
<dbReference type="GO" id="GO:0035312">
    <property type="term" value="F:5'-3' DNA exonuclease activity"/>
    <property type="evidence" value="ECO:0007669"/>
    <property type="project" value="TreeGrafter"/>
</dbReference>
<evidence type="ECO:0000256" key="3">
    <source>
        <dbReference type="ARBA" id="ARBA00022763"/>
    </source>
</evidence>
<dbReference type="Gene3D" id="3.60.15.10">
    <property type="entry name" value="Ribonuclease Z/Hydroxyacylglutathione hydrolase-like"/>
    <property type="match status" value="1"/>
</dbReference>
<protein>
    <submittedName>
        <fullName evidence="8">Uncharacterized protein</fullName>
    </submittedName>
</protein>